<dbReference type="GO" id="GO:0000156">
    <property type="term" value="F:phosphorelay response regulator activity"/>
    <property type="evidence" value="ECO:0007669"/>
    <property type="project" value="TreeGrafter"/>
</dbReference>
<keyword evidence="5" id="KW-0804">Transcription</keyword>
<dbReference type="AlphaFoldDB" id="F1T6D2"/>
<evidence type="ECO:0000259" key="9">
    <source>
        <dbReference type="PROSITE" id="PS51755"/>
    </source>
</evidence>
<protein>
    <submittedName>
        <fullName evidence="10">Response regulator receiver domain protein</fullName>
    </submittedName>
</protein>
<dbReference type="Gene3D" id="3.40.50.2300">
    <property type="match status" value="1"/>
</dbReference>
<keyword evidence="1 6" id="KW-0597">Phosphoprotein</keyword>
<evidence type="ECO:0000256" key="4">
    <source>
        <dbReference type="ARBA" id="ARBA00023125"/>
    </source>
</evidence>
<dbReference type="GO" id="GO:0032993">
    <property type="term" value="C:protein-DNA complex"/>
    <property type="evidence" value="ECO:0007669"/>
    <property type="project" value="TreeGrafter"/>
</dbReference>
<evidence type="ECO:0000313" key="10">
    <source>
        <dbReference type="EMBL" id="EGF23037.1"/>
    </source>
</evidence>
<evidence type="ECO:0000259" key="8">
    <source>
        <dbReference type="PROSITE" id="PS50110"/>
    </source>
</evidence>
<feature type="domain" description="Response regulatory" evidence="8">
    <location>
        <begin position="13"/>
        <end position="127"/>
    </location>
</feature>
<keyword evidence="3" id="KW-0805">Transcription regulation</keyword>
<evidence type="ECO:0000256" key="7">
    <source>
        <dbReference type="PROSITE-ProRule" id="PRU01091"/>
    </source>
</evidence>
<dbReference type="Proteomes" id="UP000005947">
    <property type="component" value="Unassembled WGS sequence"/>
</dbReference>
<dbReference type="GO" id="GO:0005829">
    <property type="term" value="C:cytosol"/>
    <property type="evidence" value="ECO:0007669"/>
    <property type="project" value="TreeGrafter"/>
</dbReference>
<dbReference type="SMART" id="SM00862">
    <property type="entry name" value="Trans_reg_C"/>
    <property type="match status" value="1"/>
</dbReference>
<dbReference type="SUPFAM" id="SSF46894">
    <property type="entry name" value="C-terminal effector domain of the bipartite response regulators"/>
    <property type="match status" value="1"/>
</dbReference>
<dbReference type="Gene3D" id="6.10.250.690">
    <property type="match status" value="1"/>
</dbReference>
<comment type="caution">
    <text evidence="10">The sequence shown here is derived from an EMBL/GenBank/DDBJ whole genome shotgun (WGS) entry which is preliminary data.</text>
</comment>
<feature type="modified residue" description="4-aspartylphosphate" evidence="6">
    <location>
        <position position="62"/>
    </location>
</feature>
<dbReference type="PANTHER" id="PTHR48111">
    <property type="entry name" value="REGULATOR OF RPOS"/>
    <property type="match status" value="1"/>
</dbReference>
<gene>
    <name evidence="10" type="ORF">HMPREF0091_11032</name>
</gene>
<keyword evidence="2" id="KW-0902">Two-component regulatory system</keyword>
<dbReference type="SMART" id="SM00448">
    <property type="entry name" value="REC"/>
    <property type="match status" value="1"/>
</dbReference>
<evidence type="ECO:0000256" key="1">
    <source>
        <dbReference type="ARBA" id="ARBA00022553"/>
    </source>
</evidence>
<dbReference type="PROSITE" id="PS50110">
    <property type="entry name" value="RESPONSE_REGULATORY"/>
    <property type="match status" value="1"/>
</dbReference>
<name>F1T6D2_9ACTN</name>
<dbReference type="eggNOG" id="COG0745">
    <property type="taxonomic scope" value="Bacteria"/>
</dbReference>
<dbReference type="GO" id="GO:0000976">
    <property type="term" value="F:transcription cis-regulatory region binding"/>
    <property type="evidence" value="ECO:0007669"/>
    <property type="project" value="TreeGrafter"/>
</dbReference>
<dbReference type="EMBL" id="ACGK02000002">
    <property type="protein sequence ID" value="EGF23037.1"/>
    <property type="molecule type" value="Genomic_DNA"/>
</dbReference>
<feature type="DNA-binding region" description="OmpR/PhoB-type" evidence="7">
    <location>
        <begin position="135"/>
        <end position="233"/>
    </location>
</feature>
<dbReference type="InterPro" id="IPR039420">
    <property type="entry name" value="WalR-like"/>
</dbReference>
<dbReference type="Pfam" id="PF00072">
    <property type="entry name" value="Response_reg"/>
    <property type="match status" value="1"/>
</dbReference>
<dbReference type="InterPro" id="IPR001867">
    <property type="entry name" value="OmpR/PhoB-type_DNA-bd"/>
</dbReference>
<reference evidence="10 11" key="1">
    <citation type="submission" date="2011-02" db="EMBL/GenBank/DDBJ databases">
        <authorList>
            <person name="Muzny D."/>
            <person name="Qin X."/>
            <person name="Buhay C."/>
            <person name="Dugan-Rocha S."/>
            <person name="Ding Y."/>
            <person name="Chen G."/>
            <person name="Hawes A."/>
            <person name="Holder M."/>
            <person name="Jhangiani S."/>
            <person name="Johnson A."/>
            <person name="Khan Z."/>
            <person name="Li Z."/>
            <person name="Liu W."/>
            <person name="Liu X."/>
            <person name="Perez L."/>
            <person name="Shen H."/>
            <person name="Wang Q."/>
            <person name="Watt J."/>
            <person name="Xi L."/>
            <person name="Xin Y."/>
            <person name="Zhou J."/>
            <person name="Deng J."/>
            <person name="Jiang H."/>
            <person name="Liu Y."/>
            <person name="Qu J."/>
            <person name="Song X.-Z."/>
            <person name="Zhang L."/>
            <person name="Villasana D."/>
            <person name="Johnson A."/>
            <person name="Liu J."/>
            <person name="Liyanage D."/>
            <person name="Lorensuhewa L."/>
            <person name="Robinson T."/>
            <person name="Song A."/>
            <person name="Song B.-B."/>
            <person name="Dinh H."/>
            <person name="Thornton R."/>
            <person name="Coyle M."/>
            <person name="Francisco L."/>
            <person name="Jackson L."/>
            <person name="Javaid M."/>
            <person name="Korchina V."/>
            <person name="Kovar C."/>
            <person name="Mata R."/>
            <person name="Mathew T."/>
            <person name="Ngo R."/>
            <person name="Nguyen L."/>
            <person name="Nguyen N."/>
            <person name="Okwuonu G."/>
            <person name="Ongeri F."/>
            <person name="Pham C."/>
            <person name="Simmons D."/>
            <person name="Wilczek-Boney K."/>
            <person name="Hale W."/>
            <person name="Jakkamsetti A."/>
            <person name="Pham P."/>
            <person name="Ruth R."/>
            <person name="San Lucas F."/>
            <person name="Warren J."/>
            <person name="Zhang J."/>
            <person name="Zhao Z."/>
            <person name="Zhou C."/>
            <person name="Zhu D."/>
            <person name="Lee S."/>
            <person name="Bess C."/>
            <person name="Blankenburg K."/>
            <person name="Forbes L."/>
            <person name="Fu Q."/>
            <person name="Gubbala S."/>
            <person name="Hirani K."/>
            <person name="Jayaseelan J.C."/>
            <person name="Lara F."/>
            <person name="Munidasa M."/>
            <person name="Palculict T."/>
            <person name="Patil S."/>
            <person name="Pu L.-L."/>
            <person name="Saada N."/>
            <person name="Tang L."/>
            <person name="Weissenberger G."/>
            <person name="Zhu Y."/>
            <person name="Hemphill L."/>
            <person name="Shang Y."/>
            <person name="Youmans B."/>
            <person name="Ayvaz T."/>
            <person name="Ross M."/>
            <person name="Santibanez J."/>
            <person name="Aqrawi P."/>
            <person name="Gross S."/>
            <person name="Joshi V."/>
            <person name="Fowler G."/>
            <person name="Nazareth L."/>
            <person name="Reid J."/>
            <person name="Worley K."/>
            <person name="Petrosino J."/>
            <person name="Highlander S."/>
            <person name="Gibbs R."/>
        </authorList>
    </citation>
    <scope>NUCLEOTIDE SEQUENCE [LARGE SCALE GENOMIC DNA]</scope>
    <source>
        <strain evidence="10 11">DSM 15829</strain>
    </source>
</reference>
<evidence type="ECO:0000313" key="11">
    <source>
        <dbReference type="Proteomes" id="UP000005947"/>
    </source>
</evidence>
<dbReference type="InterPro" id="IPR016032">
    <property type="entry name" value="Sig_transdc_resp-reg_C-effctor"/>
</dbReference>
<keyword evidence="11" id="KW-1185">Reference proteome</keyword>
<dbReference type="CDD" id="cd00383">
    <property type="entry name" value="trans_reg_C"/>
    <property type="match status" value="1"/>
</dbReference>
<dbReference type="InterPro" id="IPR036388">
    <property type="entry name" value="WH-like_DNA-bd_sf"/>
</dbReference>
<evidence type="ECO:0000256" key="5">
    <source>
        <dbReference type="ARBA" id="ARBA00023163"/>
    </source>
</evidence>
<accession>F1T6D2</accession>
<dbReference type="InterPro" id="IPR011006">
    <property type="entry name" value="CheY-like_superfamily"/>
</dbReference>
<dbReference type="Pfam" id="PF00486">
    <property type="entry name" value="Trans_reg_C"/>
    <property type="match status" value="1"/>
</dbReference>
<organism evidence="10 11">
    <name type="scientific">Fannyhessea vaginae DSM 15829</name>
    <dbReference type="NCBI Taxonomy" id="525256"/>
    <lineage>
        <taxon>Bacteria</taxon>
        <taxon>Bacillati</taxon>
        <taxon>Actinomycetota</taxon>
        <taxon>Coriobacteriia</taxon>
        <taxon>Coriobacteriales</taxon>
        <taxon>Atopobiaceae</taxon>
        <taxon>Fannyhessea</taxon>
    </lineage>
</organism>
<evidence type="ECO:0000256" key="2">
    <source>
        <dbReference type="ARBA" id="ARBA00023012"/>
    </source>
</evidence>
<dbReference type="InterPro" id="IPR001789">
    <property type="entry name" value="Sig_transdc_resp-reg_receiver"/>
</dbReference>
<feature type="domain" description="OmpR/PhoB-type" evidence="9">
    <location>
        <begin position="135"/>
        <end position="233"/>
    </location>
</feature>
<sequence>MLLKIFAKEAAMNILVIEDEKNLADAIVRILTDAHYHAEAVYDGKSGLISCQSGLYDAAIVDRMLPGMDGLDIVKEVRRSGDSMPILILTARTSTQDKVDGLDAGADDYLTKPFEAPELLARLRALTRRQGDVIIEQMKFADFSLDLSTHDLMCKNHSVHLSGKEFEVLKMLLSAPSRVVSKQDLLTYVWGTTADASENSVEAYVSFLRKKLAYVHSKVQITTLRMLGYRLETY</sequence>
<dbReference type="GO" id="GO:0006355">
    <property type="term" value="P:regulation of DNA-templated transcription"/>
    <property type="evidence" value="ECO:0007669"/>
    <property type="project" value="InterPro"/>
</dbReference>
<evidence type="ECO:0000256" key="3">
    <source>
        <dbReference type="ARBA" id="ARBA00023015"/>
    </source>
</evidence>
<dbReference type="SUPFAM" id="SSF52172">
    <property type="entry name" value="CheY-like"/>
    <property type="match status" value="1"/>
</dbReference>
<evidence type="ECO:0000256" key="6">
    <source>
        <dbReference type="PROSITE-ProRule" id="PRU00169"/>
    </source>
</evidence>
<dbReference type="PROSITE" id="PS51755">
    <property type="entry name" value="OMPR_PHOB"/>
    <property type="match status" value="1"/>
</dbReference>
<dbReference type="Gene3D" id="1.10.10.10">
    <property type="entry name" value="Winged helix-like DNA-binding domain superfamily/Winged helix DNA-binding domain"/>
    <property type="match status" value="1"/>
</dbReference>
<proteinExistence type="predicted"/>
<dbReference type="PANTHER" id="PTHR48111:SF1">
    <property type="entry name" value="TWO-COMPONENT RESPONSE REGULATOR ORR33"/>
    <property type="match status" value="1"/>
</dbReference>
<keyword evidence="4 7" id="KW-0238">DNA-binding</keyword>